<accession>A0ABU1W253</accession>
<gene>
    <name evidence="5" type="ORF">J2W69_003008</name>
</gene>
<dbReference type="CDD" id="cd06558">
    <property type="entry name" value="crotonase-like"/>
    <property type="match status" value="1"/>
</dbReference>
<dbReference type="RefSeq" id="WP_310279905.1">
    <property type="nucleotide sequence ID" value="NZ_JAVDWR010000011.1"/>
</dbReference>
<dbReference type="SUPFAM" id="SSF52096">
    <property type="entry name" value="ClpP/crotonase"/>
    <property type="match status" value="1"/>
</dbReference>
<dbReference type="Pfam" id="PF16113">
    <property type="entry name" value="ECH_2"/>
    <property type="match status" value="1"/>
</dbReference>
<comment type="caution">
    <text evidence="5">The sequence shown here is derived from an EMBL/GenBank/DDBJ whole genome shotgun (WGS) entry which is preliminary data.</text>
</comment>
<keyword evidence="3" id="KW-0378">Hydrolase</keyword>
<dbReference type="EC" id="3.1.2.4" evidence="2"/>
<evidence type="ECO:0000256" key="1">
    <source>
        <dbReference type="ARBA" id="ARBA00001709"/>
    </source>
</evidence>
<protein>
    <recommendedName>
        <fullName evidence="2">3-hydroxyisobutyryl-CoA hydrolase</fullName>
        <ecNumber evidence="2">3.1.2.4</ecNumber>
    </recommendedName>
</protein>
<feature type="domain" description="Enoyl-CoA hydratase/isomerase" evidence="4">
    <location>
        <begin position="35"/>
        <end position="375"/>
    </location>
</feature>
<dbReference type="Proteomes" id="UP001257909">
    <property type="component" value="Unassembled WGS sequence"/>
</dbReference>
<reference evidence="5 6" key="1">
    <citation type="submission" date="2023-07" db="EMBL/GenBank/DDBJ databases">
        <title>Sorghum-associated microbial communities from plants grown in Nebraska, USA.</title>
        <authorList>
            <person name="Schachtman D."/>
        </authorList>
    </citation>
    <scope>NUCLEOTIDE SEQUENCE [LARGE SCALE GENOMIC DNA]</scope>
    <source>
        <strain evidence="5 6">4138</strain>
    </source>
</reference>
<dbReference type="NCBIfam" id="NF004127">
    <property type="entry name" value="PRK05617.1"/>
    <property type="match status" value="1"/>
</dbReference>
<dbReference type="InterPro" id="IPR029045">
    <property type="entry name" value="ClpP/crotonase-like_dom_sf"/>
</dbReference>
<evidence type="ECO:0000313" key="6">
    <source>
        <dbReference type="Proteomes" id="UP001257909"/>
    </source>
</evidence>
<organism evidence="5 6">
    <name type="scientific">Rheinheimera soli</name>
    <dbReference type="NCBI Taxonomy" id="443616"/>
    <lineage>
        <taxon>Bacteria</taxon>
        <taxon>Pseudomonadati</taxon>
        <taxon>Pseudomonadota</taxon>
        <taxon>Gammaproteobacteria</taxon>
        <taxon>Chromatiales</taxon>
        <taxon>Chromatiaceae</taxon>
        <taxon>Rheinheimera</taxon>
    </lineage>
</organism>
<sequence>MTEINTKTEQAVTDQAIQRDVVLFEEIVSVGGKIIGIATLNSEKSLNALSLSMVELLLPQMQQWKNDNNIAMVILQGAGDKAFCAGGDIRDLYQAMKAAPGTFQPYVEDFFTKEYNLDYLIHTFDKPVLVWGNGIVMGGGLGLMAGASHRIVTASSRIAMPEMAIGLYPDVGGSWFLNRMPEGCGLFLGLTGASINSSDAKLIDLADHFLTHDKKAALLDKLTQVKWGNTIALNHQKLTDLLLGMEDMCRSQMPPSQIRLHQSSISAVGRATSLQQAVELILAMPNEDSWLTKAKASLQYGSPITAHIVYRLLELGQSKILADSFRLELGLSVQCGKLGEFSEGVRALLIDKDQKPDWLYKTVADVPADVINQLFHSPWAADLHPLQHLGSLEH</sequence>
<evidence type="ECO:0000256" key="3">
    <source>
        <dbReference type="ARBA" id="ARBA00022801"/>
    </source>
</evidence>
<keyword evidence="6" id="KW-1185">Reference proteome</keyword>
<dbReference type="InterPro" id="IPR045004">
    <property type="entry name" value="ECH_dom"/>
</dbReference>
<evidence type="ECO:0000256" key="2">
    <source>
        <dbReference type="ARBA" id="ARBA00011915"/>
    </source>
</evidence>
<dbReference type="InterPro" id="IPR032259">
    <property type="entry name" value="HIBYL-CoA-H"/>
</dbReference>
<dbReference type="Gene3D" id="3.90.226.10">
    <property type="entry name" value="2-enoyl-CoA Hydratase, Chain A, domain 1"/>
    <property type="match status" value="1"/>
</dbReference>
<dbReference type="EMBL" id="JAVDWR010000011">
    <property type="protein sequence ID" value="MDR7122051.1"/>
    <property type="molecule type" value="Genomic_DNA"/>
</dbReference>
<name>A0ABU1W253_9GAMM</name>
<dbReference type="PANTHER" id="PTHR43176">
    <property type="entry name" value="3-HYDROXYISOBUTYRYL-COA HYDROLASE-RELATED"/>
    <property type="match status" value="1"/>
</dbReference>
<evidence type="ECO:0000313" key="5">
    <source>
        <dbReference type="EMBL" id="MDR7122051.1"/>
    </source>
</evidence>
<evidence type="ECO:0000259" key="4">
    <source>
        <dbReference type="Pfam" id="PF16113"/>
    </source>
</evidence>
<comment type="catalytic activity">
    <reaction evidence="1">
        <text>3-hydroxy-2-methylpropanoyl-CoA + H2O = 3-hydroxy-2-methylpropanoate + CoA + H(+)</text>
        <dbReference type="Rhea" id="RHEA:20888"/>
        <dbReference type="ChEBI" id="CHEBI:11805"/>
        <dbReference type="ChEBI" id="CHEBI:15377"/>
        <dbReference type="ChEBI" id="CHEBI:15378"/>
        <dbReference type="ChEBI" id="CHEBI:57287"/>
        <dbReference type="ChEBI" id="CHEBI:57340"/>
        <dbReference type="EC" id="3.1.2.4"/>
    </reaction>
</comment>
<dbReference type="PANTHER" id="PTHR43176:SF3">
    <property type="entry name" value="3-HYDROXYISOBUTYRYL-COA HYDROLASE, MITOCHONDRIAL"/>
    <property type="match status" value="1"/>
</dbReference>
<proteinExistence type="predicted"/>